<protein>
    <recommendedName>
        <fullName evidence="5">diphosphoinositol-polyphosphate diphosphatase</fullName>
        <ecNumber evidence="5">3.6.1.52</ecNumber>
    </recommendedName>
</protein>
<dbReference type="PROSITE" id="PS00893">
    <property type="entry name" value="NUDIX_BOX"/>
    <property type="match status" value="1"/>
</dbReference>
<sequence length="382" mass="42383">MRRKVWPRHSQVPRKGTRGNDLGHSHSAGIELPEERDSQPGRCGAPAQWARGASRAAGAARPPPPPLALQRERARECGRGRGRARECASPHSTPAGRLRREKDAHRSRGWAVCGVADPPRRRRQARGRRRGRGGARGGRRRLVHSGGCARDPPARTRDELTDVPRPPPPPPPPPPHLSSGSWDSGLERFLSLHLYSALSLPGTSGSSGSERRERTAQRMKCKPNQTRTYDPEGFKKRAACLCFRSEREDEVLLVSSSRYPDRWIVPGGGMEPEEEPGGAAVREVYEEAGVKGKLGRLLGIFEQNQDRKHRTYVYVLTVTEILEDWEDSVSIGRKREWFKIEDAIKVLQCHKPVHAEYLEKLKLGGSPTNGNSVAASLPQSDP</sequence>
<dbReference type="InterPro" id="IPR000086">
    <property type="entry name" value="NUDIX_hydrolase_dom"/>
</dbReference>
<comment type="cofactor">
    <cofactor evidence="1">
        <name>Mn(2+)</name>
        <dbReference type="ChEBI" id="CHEBI:29035"/>
    </cofactor>
</comment>
<evidence type="ECO:0000256" key="6">
    <source>
        <dbReference type="ARBA" id="ARBA00022490"/>
    </source>
</evidence>
<dbReference type="CDD" id="cd04666">
    <property type="entry name" value="NUDIX_DIPP2_like_Nudt4"/>
    <property type="match status" value="1"/>
</dbReference>
<evidence type="ECO:0000256" key="7">
    <source>
        <dbReference type="ARBA" id="ARBA00022723"/>
    </source>
</evidence>
<dbReference type="InterPro" id="IPR015797">
    <property type="entry name" value="NUDIX_hydrolase-like_dom_sf"/>
</dbReference>
<evidence type="ECO:0000259" key="12">
    <source>
        <dbReference type="PROSITE" id="PS51462"/>
    </source>
</evidence>
<evidence type="ECO:0000256" key="1">
    <source>
        <dbReference type="ARBA" id="ARBA00001936"/>
    </source>
</evidence>
<feature type="compositionally biased region" description="Basic residues" evidence="11">
    <location>
        <begin position="120"/>
        <end position="143"/>
    </location>
</feature>
<evidence type="ECO:0000256" key="2">
    <source>
        <dbReference type="ARBA" id="ARBA00001946"/>
    </source>
</evidence>
<dbReference type="Gene3D" id="3.90.79.10">
    <property type="entry name" value="Nucleoside Triphosphate Pyrophosphohydrolase"/>
    <property type="match status" value="1"/>
</dbReference>
<dbReference type="GO" id="GO:0008486">
    <property type="term" value="F:diphosphoinositol-polyphosphate diphosphatase activity"/>
    <property type="evidence" value="ECO:0007669"/>
    <property type="project" value="UniProtKB-EC"/>
</dbReference>
<dbReference type="GO" id="GO:0005737">
    <property type="term" value="C:cytoplasm"/>
    <property type="evidence" value="ECO:0007669"/>
    <property type="project" value="UniProtKB-SubCell"/>
</dbReference>
<evidence type="ECO:0000313" key="15">
    <source>
        <dbReference type="Proteomes" id="UP000694542"/>
    </source>
</evidence>
<keyword evidence="6" id="KW-0963">Cytoplasm</keyword>
<dbReference type="Ensembl" id="ENSCAFT00030042776.1">
    <property type="protein sequence ID" value="ENSCAFP00030037325.1"/>
    <property type="gene ID" value="ENSCAFG00030023273.1"/>
</dbReference>
<keyword evidence="7" id="KW-0479">Metal-binding</keyword>
<comment type="similarity">
    <text evidence="4">Belongs to the Nudix hydrolase family. DIPP subfamily.</text>
</comment>
<dbReference type="Proteomes" id="UP000694429">
    <property type="component" value="Chromosome X"/>
</dbReference>
<organism evidence="14 15">
    <name type="scientific">Canis lupus familiaris</name>
    <name type="common">Dog</name>
    <name type="synonym">Canis familiaris</name>
    <dbReference type="NCBI Taxonomy" id="9615"/>
    <lineage>
        <taxon>Eukaryota</taxon>
        <taxon>Metazoa</taxon>
        <taxon>Chordata</taxon>
        <taxon>Craniata</taxon>
        <taxon>Vertebrata</taxon>
        <taxon>Euteleostomi</taxon>
        <taxon>Mammalia</taxon>
        <taxon>Eutheria</taxon>
        <taxon>Laurasiatheria</taxon>
        <taxon>Carnivora</taxon>
        <taxon>Caniformia</taxon>
        <taxon>Canidae</taxon>
        <taxon>Canis</taxon>
    </lineage>
</organism>
<feature type="region of interest" description="Disordered" evidence="11">
    <location>
        <begin position="1"/>
        <end position="183"/>
    </location>
</feature>
<evidence type="ECO:0000313" key="14">
    <source>
        <dbReference type="Ensembl" id="ENSCAFP00040023583.1"/>
    </source>
</evidence>
<accession>A0A8C0SNB6</accession>
<evidence type="ECO:0000256" key="5">
    <source>
        <dbReference type="ARBA" id="ARBA00012527"/>
    </source>
</evidence>
<dbReference type="PANTHER" id="PTHR12629">
    <property type="entry name" value="DIPHOSPHOINOSITOL POLYPHOSPHATE PHOSPHOHYDROLASE"/>
    <property type="match status" value="1"/>
</dbReference>
<dbReference type="PROSITE" id="PS51462">
    <property type="entry name" value="NUDIX"/>
    <property type="match status" value="1"/>
</dbReference>
<comment type="catalytic activity">
    <reaction evidence="10">
        <text>diphospho-myo-inositol polyphosphate + H2O = myo-inositol polyphosphate + phosphate.</text>
        <dbReference type="EC" id="3.6.1.52"/>
    </reaction>
</comment>
<comment type="cofactor">
    <cofactor evidence="2">
        <name>Mg(2+)</name>
        <dbReference type="ChEBI" id="CHEBI:18420"/>
    </cofactor>
</comment>
<dbReference type="GO" id="GO:0046872">
    <property type="term" value="F:metal ion binding"/>
    <property type="evidence" value="ECO:0007669"/>
    <property type="project" value="UniProtKB-KW"/>
</dbReference>
<feature type="compositionally biased region" description="Basic and acidic residues" evidence="11">
    <location>
        <begin position="152"/>
        <end position="162"/>
    </location>
</feature>
<evidence type="ECO:0000256" key="8">
    <source>
        <dbReference type="ARBA" id="ARBA00022801"/>
    </source>
</evidence>
<dbReference type="Proteomes" id="UP000694542">
    <property type="component" value="Chromosome X"/>
</dbReference>
<evidence type="ECO:0000256" key="3">
    <source>
        <dbReference type="ARBA" id="ARBA00004496"/>
    </source>
</evidence>
<evidence type="ECO:0000313" key="13">
    <source>
        <dbReference type="Ensembl" id="ENSCAFP00030037325.1"/>
    </source>
</evidence>
<feature type="compositionally biased region" description="Low complexity" evidence="11">
    <location>
        <begin position="45"/>
        <end position="60"/>
    </location>
</feature>
<keyword evidence="8" id="KW-0378">Hydrolase</keyword>
<evidence type="ECO:0000256" key="11">
    <source>
        <dbReference type="SAM" id="MobiDB-lite"/>
    </source>
</evidence>
<dbReference type="EC" id="3.6.1.52" evidence="5"/>
<dbReference type="PANTHER" id="PTHR12629:SF35">
    <property type="entry name" value="DIPHOSPHOINOSITOL POLYPHOSPHATE PHOSPHOHYDROLASE 3-BETA"/>
    <property type="match status" value="1"/>
</dbReference>
<dbReference type="FunFam" id="3.90.79.10:FF:000002">
    <property type="entry name" value="diphosphoinositol polyphosphate phosphohydrolase 1"/>
    <property type="match status" value="1"/>
</dbReference>
<dbReference type="InterPro" id="IPR047198">
    <property type="entry name" value="DDP-like_NUDIX"/>
</dbReference>
<keyword evidence="9" id="KW-0460">Magnesium</keyword>
<dbReference type="Pfam" id="PF00293">
    <property type="entry name" value="NUDIX"/>
    <property type="match status" value="1"/>
</dbReference>
<dbReference type="AlphaFoldDB" id="A0A8C0SNB6"/>
<reference evidence="14" key="1">
    <citation type="submission" date="2018-10" db="EMBL/GenBank/DDBJ databases">
        <title>De novo assembly of a Great Dane genome.</title>
        <authorList>
            <person name="Kidd J.M."/>
            <person name="Pendleton A.L."/>
            <person name="Shen F."/>
            <person name="Emery S."/>
        </authorList>
    </citation>
    <scope>NUCLEOTIDE SEQUENCE [LARGE SCALE GENOMIC DNA]</scope>
    <source>
        <strain evidence="14">Great Dane</strain>
    </source>
</reference>
<reference evidence="13" key="2">
    <citation type="submission" date="2019-03" db="EMBL/GenBank/DDBJ databases">
        <authorList>
            <person name="Warren W.C."/>
            <person name="Johnson G.S."/>
        </authorList>
    </citation>
    <scope>NUCLEOTIDE SEQUENCE [LARGE SCALE GENOMIC DNA]</scope>
    <source>
        <strain evidence="13">Basenji</strain>
    </source>
</reference>
<feature type="compositionally biased region" description="Basic and acidic residues" evidence="11">
    <location>
        <begin position="70"/>
        <end position="88"/>
    </location>
</feature>
<feature type="region of interest" description="Disordered" evidence="11">
    <location>
        <begin position="199"/>
        <end position="228"/>
    </location>
</feature>
<feature type="compositionally biased region" description="Low complexity" evidence="11">
    <location>
        <begin position="199"/>
        <end position="208"/>
    </location>
</feature>
<proteinExistence type="inferred from homology"/>
<feature type="domain" description="Nudix hydrolase" evidence="12">
    <location>
        <begin position="235"/>
        <end position="362"/>
    </location>
</feature>
<dbReference type="Ensembl" id="ENSCAFT00040027139.1">
    <property type="protein sequence ID" value="ENSCAFP00040023583.1"/>
    <property type="gene ID" value="ENSCAFG00040014729.1"/>
</dbReference>
<feature type="compositionally biased region" description="Pro residues" evidence="11">
    <location>
        <begin position="164"/>
        <end position="176"/>
    </location>
</feature>
<evidence type="ECO:0000256" key="10">
    <source>
        <dbReference type="ARBA" id="ARBA00033994"/>
    </source>
</evidence>
<feature type="compositionally biased region" description="Basic residues" evidence="11">
    <location>
        <begin position="1"/>
        <end position="17"/>
    </location>
</feature>
<dbReference type="SUPFAM" id="SSF55811">
    <property type="entry name" value="Nudix"/>
    <property type="match status" value="1"/>
</dbReference>
<reference evidence="14" key="3">
    <citation type="submission" date="2025-05" db="UniProtKB">
        <authorList>
            <consortium name="Ensembl"/>
        </authorList>
    </citation>
    <scope>IDENTIFICATION</scope>
</reference>
<name>A0A8C0SNB6_CANLF</name>
<comment type="subcellular location">
    <subcellularLocation>
        <location evidence="3">Cytoplasm</location>
    </subcellularLocation>
</comment>
<evidence type="ECO:0000256" key="9">
    <source>
        <dbReference type="ARBA" id="ARBA00022842"/>
    </source>
</evidence>
<evidence type="ECO:0000256" key="4">
    <source>
        <dbReference type="ARBA" id="ARBA00008266"/>
    </source>
</evidence>
<dbReference type="InterPro" id="IPR020084">
    <property type="entry name" value="NUDIX_hydrolase_CS"/>
</dbReference>